<protein>
    <submittedName>
        <fullName evidence="1">Iron transport multicopper oxidase Fet5p</fullName>
    </submittedName>
</protein>
<proteinExistence type="predicted"/>
<gene>
    <name evidence="1" type="ORF">CLIB1444_02S02696</name>
</gene>
<evidence type="ECO:0000313" key="2">
    <source>
        <dbReference type="Proteomes" id="UP001152531"/>
    </source>
</evidence>
<reference evidence="1" key="1">
    <citation type="submission" date="2022-06" db="EMBL/GenBank/DDBJ databases">
        <authorList>
            <person name="Legras J.-L."/>
            <person name="Devillers H."/>
            <person name="Grondin C."/>
        </authorList>
    </citation>
    <scope>NUCLEOTIDE SEQUENCE</scope>
    <source>
        <strain evidence="1">CLIB 1444</strain>
    </source>
</reference>
<organism evidence="1 2">
    <name type="scientific">[Candida] jaroonii</name>
    <dbReference type="NCBI Taxonomy" id="467808"/>
    <lineage>
        <taxon>Eukaryota</taxon>
        <taxon>Fungi</taxon>
        <taxon>Dikarya</taxon>
        <taxon>Ascomycota</taxon>
        <taxon>Saccharomycotina</taxon>
        <taxon>Pichiomycetes</taxon>
        <taxon>Debaryomycetaceae</taxon>
        <taxon>Yamadazyma</taxon>
    </lineage>
</organism>
<dbReference type="Proteomes" id="UP001152531">
    <property type="component" value="Unassembled WGS sequence"/>
</dbReference>
<keyword evidence="2" id="KW-1185">Reference proteome</keyword>
<dbReference type="EMBL" id="CALSDN010000002">
    <property type="protein sequence ID" value="CAH6719179.1"/>
    <property type="molecule type" value="Genomic_DNA"/>
</dbReference>
<evidence type="ECO:0000313" key="1">
    <source>
        <dbReference type="EMBL" id="CAH6719179.1"/>
    </source>
</evidence>
<name>A0ACA9Y2J7_9ASCO</name>
<comment type="caution">
    <text evidence="1">The sequence shown here is derived from an EMBL/GenBank/DDBJ whole genome shotgun (WGS) entry which is preliminary data.</text>
</comment>
<accession>A0ACA9Y2J7</accession>
<sequence>MLSWLFFLLTIVSASTKVYDFNITYVDANPDGVHERTVIGINGEWPVPTIRVKRNDRVIINVDNQLSENTSLHFHGLFQNGTNSMDGPQMVTQCPIPPGYQFTYNFTVDQVGTYWYHSHTGNQYGDGLRGFFIIEDDEPPFKYDEELTISVGDWYHKESGELMKKFLSRYNPTGAEPIPQNSLFNDSKNVTMEVKPDTTYFLRIVNMGLFTSQYLKLEHHTFTIVEIDGVYVEPTESESLLVGVAQRYGVLVTTKKSSSKNYRFINIIDRDMLDVLPPDLQLISTNYFVYDKSATLPEAYKGNSEKKYDEIVENLKIFDDFDLIPLSKEPLYDEPDYIISLDFQMDNLGDGVNYAFFNNISYTPPKVPTLYSVMSSGKYGSNVGIYGSNTNSFVIQSGEIVEIIVNNQDPGKHPFHLHGHTFQVIYRSEEGEDDDPIVYDPNNPEHDKLPEIPVSRDTVLVNPNGFVRLRFKADNPGVWFFHCHVDWHLEQGLAITLIESPEEIQKQTVPSNHFDACKPGNISTTGNAAGRTGKLEDWLDLTGEFLQPPPLPEGFTSKGYFAFLICTLVALYGLVTIYQYGMEDIKTVDNEEIMTRLNKLLNDHGALNEEGISLSSNLEENSI</sequence>